<reference evidence="1 2" key="1">
    <citation type="journal article" date="2016" name="Nat. Commun.">
        <title>Thousands of microbial genomes shed light on interconnected biogeochemical processes in an aquifer system.</title>
        <authorList>
            <person name="Anantharaman K."/>
            <person name="Brown C.T."/>
            <person name="Hug L.A."/>
            <person name="Sharon I."/>
            <person name="Castelle C.J."/>
            <person name="Probst A.J."/>
            <person name="Thomas B.C."/>
            <person name="Singh A."/>
            <person name="Wilkins M.J."/>
            <person name="Karaoz U."/>
            <person name="Brodie E.L."/>
            <person name="Williams K.H."/>
            <person name="Hubbard S.S."/>
            <person name="Banfield J.F."/>
        </authorList>
    </citation>
    <scope>NUCLEOTIDE SEQUENCE [LARGE SCALE GENOMIC DNA]</scope>
</reference>
<dbReference type="AlphaFoldDB" id="A0A1F6NJY0"/>
<dbReference type="Proteomes" id="UP000177803">
    <property type="component" value="Unassembled WGS sequence"/>
</dbReference>
<name>A0A1F6NJY0_9BACT</name>
<accession>A0A1F6NJY0</accession>
<protein>
    <submittedName>
        <fullName evidence="1">Uncharacterized protein</fullName>
    </submittedName>
</protein>
<evidence type="ECO:0000313" key="1">
    <source>
        <dbReference type="EMBL" id="OGH84179.1"/>
    </source>
</evidence>
<sequence length="279" mass="32683">MRTHLKNLIQTIVTGSPTEVRAVQKQVEKFWHDYYIPHREDGRKAFQVFLDELKNFDQIKDINHQAYFINTLKWPLLATGEKNFEEWADFILANIQNPSGKIRQAVIRATEYLIMGIQVDLKCFGKKGKKLASDIVDIIAKNRKRFGDIVMDVEDLVDRYFESKFKKYKYVSSLPAGVYKSLNILITDVLLRSEFYQKFYQDYLNELRANRKGFKPPKITLVDIWEKRQEIETKLLDLIDATNSVLKFDDIKDIIYNEAGNDSIKKSSLILITVRMLKS</sequence>
<dbReference type="EMBL" id="MFQR01000041">
    <property type="protein sequence ID" value="OGH84179.1"/>
    <property type="molecule type" value="Genomic_DNA"/>
</dbReference>
<comment type="caution">
    <text evidence="1">The sequence shown here is derived from an EMBL/GenBank/DDBJ whole genome shotgun (WGS) entry which is preliminary data.</text>
</comment>
<gene>
    <name evidence="1" type="ORF">A2261_01075</name>
</gene>
<proteinExistence type="predicted"/>
<evidence type="ECO:0000313" key="2">
    <source>
        <dbReference type="Proteomes" id="UP000177803"/>
    </source>
</evidence>
<organism evidence="1 2">
    <name type="scientific">Candidatus Magasanikbacteria bacterium RIFOXYA2_FULL_44_8</name>
    <dbReference type="NCBI Taxonomy" id="1798696"/>
    <lineage>
        <taxon>Bacteria</taxon>
        <taxon>Candidatus Magasanikiibacteriota</taxon>
    </lineage>
</organism>